<keyword evidence="6" id="KW-0479">Metal-binding</keyword>
<evidence type="ECO:0000256" key="7">
    <source>
        <dbReference type="ARBA" id="ARBA00022801"/>
    </source>
</evidence>
<evidence type="ECO:0000256" key="1">
    <source>
        <dbReference type="ARBA" id="ARBA00001947"/>
    </source>
</evidence>
<comment type="caution">
    <text evidence="13">The sequence shown here is derived from an EMBL/GenBank/DDBJ whole genome shotgun (WGS) entry which is preliminary data.</text>
</comment>
<dbReference type="GO" id="GO:0006508">
    <property type="term" value="P:proteolysis"/>
    <property type="evidence" value="ECO:0007669"/>
    <property type="project" value="UniProtKB-KW"/>
</dbReference>
<comment type="cofactor">
    <cofactor evidence="1">
        <name>Zn(2+)</name>
        <dbReference type="ChEBI" id="CHEBI:29105"/>
    </cofactor>
</comment>
<keyword evidence="7" id="KW-0378">Hydrolase</keyword>
<evidence type="ECO:0000313" key="14">
    <source>
        <dbReference type="Proteomes" id="UP000290288"/>
    </source>
</evidence>
<reference evidence="13 14" key="1">
    <citation type="submission" date="2019-01" db="EMBL/GenBank/DDBJ databases">
        <title>Draft genome sequence of Psathyrella aberdarensis IHI B618.</title>
        <authorList>
            <person name="Buettner E."/>
            <person name="Kellner H."/>
        </authorList>
    </citation>
    <scope>NUCLEOTIDE SEQUENCE [LARGE SCALE GENOMIC DNA]</scope>
    <source>
        <strain evidence="13 14">IHI B618</strain>
    </source>
</reference>
<dbReference type="GO" id="GO:0005737">
    <property type="term" value="C:cytoplasm"/>
    <property type="evidence" value="ECO:0007669"/>
    <property type="project" value="UniProtKB-SubCell"/>
</dbReference>
<evidence type="ECO:0000256" key="6">
    <source>
        <dbReference type="ARBA" id="ARBA00022723"/>
    </source>
</evidence>
<keyword evidence="14" id="KW-1185">Reference proteome</keyword>
<keyword evidence="8" id="KW-0862">Zinc</keyword>
<dbReference type="InterPro" id="IPR033394">
    <property type="entry name" value="Svf1-like_C"/>
</dbReference>
<evidence type="ECO:0008006" key="15">
    <source>
        <dbReference type="Google" id="ProtNLM"/>
    </source>
</evidence>
<protein>
    <recommendedName>
        <fullName evidence="15">Peptidase M48 domain-containing protein</fullName>
    </recommendedName>
</protein>
<evidence type="ECO:0000256" key="8">
    <source>
        <dbReference type="ARBA" id="ARBA00022833"/>
    </source>
</evidence>
<gene>
    <name evidence="13" type="ORF">EST38_g4117</name>
</gene>
<dbReference type="GO" id="GO:0046872">
    <property type="term" value="F:metal ion binding"/>
    <property type="evidence" value="ECO:0007669"/>
    <property type="project" value="UniProtKB-KW"/>
</dbReference>
<comment type="subcellular location">
    <subcellularLocation>
        <location evidence="2">Cytoplasm</location>
    </subcellularLocation>
</comment>
<proteinExistence type="inferred from homology"/>
<comment type="similarity">
    <text evidence="3">Belongs to the SVF1 family.</text>
</comment>
<accession>A0A4Q2DNB1</accession>
<feature type="domain" description="Peptidase M48" evidence="10">
    <location>
        <begin position="626"/>
        <end position="856"/>
    </location>
</feature>
<feature type="domain" description="Svf1-like C-terminal" evidence="12">
    <location>
        <begin position="222"/>
        <end position="387"/>
    </location>
</feature>
<evidence type="ECO:0000313" key="13">
    <source>
        <dbReference type="EMBL" id="RXW21720.1"/>
    </source>
</evidence>
<keyword evidence="5" id="KW-0645">Protease</keyword>
<dbReference type="InterPro" id="IPR001915">
    <property type="entry name" value="Peptidase_M48"/>
</dbReference>
<dbReference type="GO" id="GO:0004222">
    <property type="term" value="F:metalloendopeptidase activity"/>
    <property type="evidence" value="ECO:0007669"/>
    <property type="project" value="InterPro"/>
</dbReference>
<evidence type="ECO:0000256" key="3">
    <source>
        <dbReference type="ARBA" id="ARBA00009069"/>
    </source>
</evidence>
<dbReference type="InterPro" id="IPR051385">
    <property type="entry name" value="Ceramide-binding_SVF1"/>
</dbReference>
<evidence type="ECO:0000259" key="12">
    <source>
        <dbReference type="Pfam" id="PF17187"/>
    </source>
</evidence>
<organism evidence="13 14">
    <name type="scientific">Candolleomyces aberdarensis</name>
    <dbReference type="NCBI Taxonomy" id="2316362"/>
    <lineage>
        <taxon>Eukaryota</taxon>
        <taxon>Fungi</taxon>
        <taxon>Dikarya</taxon>
        <taxon>Basidiomycota</taxon>
        <taxon>Agaricomycotina</taxon>
        <taxon>Agaricomycetes</taxon>
        <taxon>Agaricomycetidae</taxon>
        <taxon>Agaricales</taxon>
        <taxon>Agaricineae</taxon>
        <taxon>Psathyrellaceae</taxon>
        <taxon>Candolleomyces</taxon>
    </lineage>
</organism>
<evidence type="ECO:0000259" key="10">
    <source>
        <dbReference type="Pfam" id="PF01435"/>
    </source>
</evidence>
<dbReference type="Proteomes" id="UP000290288">
    <property type="component" value="Unassembled WGS sequence"/>
</dbReference>
<evidence type="ECO:0000256" key="5">
    <source>
        <dbReference type="ARBA" id="ARBA00022670"/>
    </source>
</evidence>
<name>A0A4Q2DNB1_9AGAR</name>
<dbReference type="OrthoDB" id="2590239at2759"/>
<dbReference type="AlphaFoldDB" id="A0A4Q2DNB1"/>
<dbReference type="InterPro" id="IPR013931">
    <property type="entry name" value="Svf1-like_N"/>
</dbReference>
<dbReference type="PANTHER" id="PTHR47107">
    <property type="entry name" value="SVF1-LIKE PROTEIN YDR222W-RELATED"/>
    <property type="match status" value="1"/>
</dbReference>
<dbReference type="Pfam" id="PF08622">
    <property type="entry name" value="Svf1"/>
    <property type="match status" value="1"/>
</dbReference>
<dbReference type="EMBL" id="SDEE01000097">
    <property type="protein sequence ID" value="RXW21720.1"/>
    <property type="molecule type" value="Genomic_DNA"/>
</dbReference>
<evidence type="ECO:0000256" key="9">
    <source>
        <dbReference type="ARBA" id="ARBA00023049"/>
    </source>
</evidence>
<dbReference type="Pfam" id="PF01435">
    <property type="entry name" value="Peptidase_M48"/>
    <property type="match status" value="1"/>
</dbReference>
<evidence type="ECO:0000259" key="11">
    <source>
        <dbReference type="Pfam" id="PF08622"/>
    </source>
</evidence>
<dbReference type="GO" id="GO:0006979">
    <property type="term" value="P:response to oxidative stress"/>
    <property type="evidence" value="ECO:0007669"/>
    <property type="project" value="InterPro"/>
</dbReference>
<evidence type="ECO:0000256" key="4">
    <source>
        <dbReference type="ARBA" id="ARBA00022490"/>
    </source>
</evidence>
<dbReference type="Pfam" id="PF17187">
    <property type="entry name" value="Svf1_C"/>
    <property type="match status" value="1"/>
</dbReference>
<dbReference type="PANTHER" id="PTHR47107:SF1">
    <property type="entry name" value="CERAMIDE-BINDING PROTEIN SVF1-RELATED"/>
    <property type="match status" value="1"/>
</dbReference>
<dbReference type="SUPFAM" id="SSF159245">
    <property type="entry name" value="AttH-like"/>
    <property type="match status" value="1"/>
</dbReference>
<evidence type="ECO:0000256" key="2">
    <source>
        <dbReference type="ARBA" id="ARBA00004496"/>
    </source>
</evidence>
<keyword evidence="9" id="KW-0482">Metalloprotease</keyword>
<keyword evidence="4" id="KW-0963">Cytoplasm</keyword>
<sequence length="875" mass="96200">MFSSFFSAAPADPHAPNFHAVTTNVSDSDLLGPLEPKDTEWLCGGGFATETQTFYFITEDGVTMMYQIIHSAVGLWYPTIQFNCKIYDPKTAQVTWKSVNVTNFVTPPPGLDKKSSKGDEFSITYQSRPGTDHPEAYLLSANLGAELQVSLEVSRPATVSGWKLGKGPKGGYSYFGPDASNPEGYVVHRFWPHVKVEGHVISKGKAEPFSGGGVFIHAIQGMRPNLVASAWNFHHFQSKELGGVSAIQMEFTTCDTHGKAGAGSGPVKVNVGSLVINNKLATVTGVTTWPGDKEGSGTVVSKTVHLNAVLDSETGYKKPNQVAIEWKGPSVVSDAPGVVSGKVEMDVGTLDQPKGLIERVDIMAEIPYVLKAAVSYVAGTKPYMYQTTLQICRLPFDPETARFASHSALCEHPEAFEVARTASRIALTFLPAILIGRNRSRRIVQHAHIHGIPISEEKRARHLKKLKVTTRLLQILTVIPLVLFWATIIASLERTPLTGRWRTILLSPDEEDEIAGQLAGQGWYHAIRDILALEGEPRFIPPSDWRYKWVQETLQQLTQIIPILADERKKALDWINQGPDDPPRPPPAKYPLRPRPRAAEYIHWFCSRVCDNKPALPPRAIAPSSFSLLLVDDPNASNAFSYGFGPDGGSGVVVYSGFLDDIFSKMPIEYYTPPDDRSWLSKFFGFSSPPPPQPAPTPEQTSELAILLAHELAHLVLCHHLETLSSATIVVPGVLSIFADVLRVMVFPFTMLFGPFVNDAVAQLGKIGSGELTKMGEYCTTANQEIEADVVSARILAHAGFDARDAISFWESRTQDDIECHRVETVKSPNSVQTVARSIMGSTHPVNEKRIVYLRNELDRWEAERRAAAAAHARL</sequence>
<feature type="domain" description="Svf1-like N-terminal" evidence="11">
    <location>
        <begin position="49"/>
        <end position="220"/>
    </location>
</feature>